<sequence length="267" mass="28533">MRLDKKVAIVTGSSSGIGRAIAIRYANEGAFLVCADLSPTARSDAPEELEITTHEAIQRGGGRAIFVTTDVSNAQAVEQMVQAAVKEFGRLDILVNNAGVVIESRRPGKVHETDEEAWDKTMLVNAKSVFLGCKYGTAQMLKQEPHESGDRGWIINMSSILGIVGAMITPSYCASKGAISNLTRQVALDYAADRIHANAICPGFTRTAILRGADDNLLDWEGLEKQHPLKGLGVPDDIARMAVVLASEDASWMTGACVPVDGGYTAM</sequence>
<dbReference type="Pfam" id="PF13561">
    <property type="entry name" value="adh_short_C2"/>
    <property type="match status" value="1"/>
</dbReference>
<dbReference type="PRINTS" id="PR00080">
    <property type="entry name" value="SDRFAMILY"/>
</dbReference>
<dbReference type="AlphaFoldDB" id="A0A2I2GEI5"/>
<dbReference type="GO" id="GO:0044550">
    <property type="term" value="P:secondary metabolite biosynthetic process"/>
    <property type="evidence" value="ECO:0007669"/>
    <property type="project" value="UniProtKB-ARBA"/>
</dbReference>
<dbReference type="FunFam" id="3.40.50.720:FF:000620">
    <property type="entry name" value="3-oxoacyl-(Acyl carrier protein) reductase"/>
    <property type="match status" value="1"/>
</dbReference>
<dbReference type="RefSeq" id="XP_024706595.1">
    <property type="nucleotide sequence ID" value="XM_024851533.1"/>
</dbReference>
<dbReference type="SUPFAM" id="SSF51735">
    <property type="entry name" value="NAD(P)-binding Rossmann-fold domains"/>
    <property type="match status" value="1"/>
</dbReference>
<dbReference type="GeneID" id="36559232"/>
<protein>
    <submittedName>
        <fullName evidence="3">NAD(P)-binding protein</fullName>
    </submittedName>
</protein>
<evidence type="ECO:0000256" key="2">
    <source>
        <dbReference type="ARBA" id="ARBA00022857"/>
    </source>
</evidence>
<dbReference type="Gene3D" id="3.40.50.720">
    <property type="entry name" value="NAD(P)-binding Rossmann-like Domain"/>
    <property type="match status" value="1"/>
</dbReference>
<dbReference type="PANTHER" id="PTHR42760:SF124">
    <property type="entry name" value="SHORT-CHAIN DEHYDROGENASE_REDUCTASE"/>
    <property type="match status" value="1"/>
</dbReference>
<dbReference type="NCBIfam" id="NF005559">
    <property type="entry name" value="PRK07231.1"/>
    <property type="match status" value="1"/>
</dbReference>
<evidence type="ECO:0000313" key="3">
    <source>
        <dbReference type="EMBL" id="PLB51293.1"/>
    </source>
</evidence>
<keyword evidence="2" id="KW-0521">NADP</keyword>
<name>A0A2I2GEI5_9EURO</name>
<dbReference type="GO" id="GO:0016616">
    <property type="term" value="F:oxidoreductase activity, acting on the CH-OH group of donors, NAD or NADP as acceptor"/>
    <property type="evidence" value="ECO:0007669"/>
    <property type="project" value="TreeGrafter"/>
</dbReference>
<dbReference type="InterPro" id="IPR020904">
    <property type="entry name" value="Sc_DH/Rdtase_CS"/>
</dbReference>
<dbReference type="InterPro" id="IPR036291">
    <property type="entry name" value="NAD(P)-bd_dom_sf"/>
</dbReference>
<evidence type="ECO:0000313" key="4">
    <source>
        <dbReference type="Proteomes" id="UP000234275"/>
    </source>
</evidence>
<dbReference type="OrthoDB" id="47007at2759"/>
<dbReference type="CDD" id="cd05233">
    <property type="entry name" value="SDR_c"/>
    <property type="match status" value="1"/>
</dbReference>
<dbReference type="InterPro" id="IPR002347">
    <property type="entry name" value="SDR_fam"/>
</dbReference>
<dbReference type="PROSITE" id="PS00061">
    <property type="entry name" value="ADH_SHORT"/>
    <property type="match status" value="1"/>
</dbReference>
<accession>A0A2I2GEI5</accession>
<comment type="similarity">
    <text evidence="1">Belongs to the short-chain dehydrogenases/reductases (SDR) family.</text>
</comment>
<gene>
    <name evidence="3" type="ORF">P170DRAFT_455513</name>
</gene>
<dbReference type="Proteomes" id="UP000234275">
    <property type="component" value="Unassembled WGS sequence"/>
</dbReference>
<organism evidence="3 4">
    <name type="scientific">Aspergillus steynii IBT 23096</name>
    <dbReference type="NCBI Taxonomy" id="1392250"/>
    <lineage>
        <taxon>Eukaryota</taxon>
        <taxon>Fungi</taxon>
        <taxon>Dikarya</taxon>
        <taxon>Ascomycota</taxon>
        <taxon>Pezizomycotina</taxon>
        <taxon>Eurotiomycetes</taxon>
        <taxon>Eurotiomycetidae</taxon>
        <taxon>Eurotiales</taxon>
        <taxon>Aspergillaceae</taxon>
        <taxon>Aspergillus</taxon>
        <taxon>Aspergillus subgen. Circumdati</taxon>
    </lineage>
</organism>
<proteinExistence type="inferred from homology"/>
<dbReference type="PANTHER" id="PTHR42760">
    <property type="entry name" value="SHORT-CHAIN DEHYDROGENASES/REDUCTASES FAMILY MEMBER"/>
    <property type="match status" value="1"/>
</dbReference>
<evidence type="ECO:0000256" key="1">
    <source>
        <dbReference type="ARBA" id="ARBA00006484"/>
    </source>
</evidence>
<dbReference type="VEuPathDB" id="FungiDB:P170DRAFT_455513"/>
<comment type="caution">
    <text evidence="3">The sequence shown here is derived from an EMBL/GenBank/DDBJ whole genome shotgun (WGS) entry which is preliminary data.</text>
</comment>
<reference evidence="3 4" key="1">
    <citation type="submission" date="2016-12" db="EMBL/GenBank/DDBJ databases">
        <title>The genomes of Aspergillus section Nigri reveals drivers in fungal speciation.</title>
        <authorList>
            <consortium name="DOE Joint Genome Institute"/>
            <person name="Vesth T.C."/>
            <person name="Nybo J."/>
            <person name="Theobald S."/>
            <person name="Brandl J."/>
            <person name="Frisvad J.C."/>
            <person name="Nielsen K.F."/>
            <person name="Lyhne E.K."/>
            <person name="Kogle M.E."/>
            <person name="Kuo A."/>
            <person name="Riley R."/>
            <person name="Clum A."/>
            <person name="Nolan M."/>
            <person name="Lipzen A."/>
            <person name="Salamov A."/>
            <person name="Henrissat B."/>
            <person name="Wiebenga A."/>
            <person name="De Vries R.P."/>
            <person name="Grigoriev I.V."/>
            <person name="Mortensen U.H."/>
            <person name="Andersen M.R."/>
            <person name="Baker S.E."/>
        </authorList>
    </citation>
    <scope>NUCLEOTIDE SEQUENCE [LARGE SCALE GENOMIC DNA]</scope>
    <source>
        <strain evidence="3 4">IBT 23096</strain>
    </source>
</reference>
<dbReference type="STRING" id="1392250.A0A2I2GEI5"/>
<dbReference type="PRINTS" id="PR00081">
    <property type="entry name" value="GDHRDH"/>
</dbReference>
<keyword evidence="4" id="KW-1185">Reference proteome</keyword>
<dbReference type="EMBL" id="MSFO01000003">
    <property type="protein sequence ID" value="PLB51293.1"/>
    <property type="molecule type" value="Genomic_DNA"/>
</dbReference>